<keyword evidence="4" id="KW-0963">Cytoplasm</keyword>
<dbReference type="GO" id="GO:0005737">
    <property type="term" value="C:cytoplasm"/>
    <property type="evidence" value="ECO:0007669"/>
    <property type="project" value="UniProtKB-SubCell"/>
</dbReference>
<dbReference type="PANTHER" id="PTHR22796:SF6">
    <property type="entry name" value="INTERFERON-INDUCED VERY LARGE GTPASE 1-RELATED"/>
    <property type="match status" value="1"/>
</dbReference>
<dbReference type="PANTHER" id="PTHR22796">
    <property type="entry name" value="URG4-RELATED"/>
    <property type="match status" value="1"/>
</dbReference>
<dbReference type="InterPro" id="IPR058641">
    <property type="entry name" value="GVIN1_dom"/>
</dbReference>
<evidence type="ECO:0000313" key="9">
    <source>
        <dbReference type="Proteomes" id="UP001190640"/>
    </source>
</evidence>
<dbReference type="KEGG" id="emc:129325185"/>
<dbReference type="GO" id="GO:0005634">
    <property type="term" value="C:nucleus"/>
    <property type="evidence" value="ECO:0007669"/>
    <property type="project" value="UniProtKB-SubCell"/>
</dbReference>
<keyword evidence="6" id="KW-0342">GTP-binding</keyword>
<dbReference type="GeneID" id="129325185"/>
<proteinExistence type="inferred from homology"/>
<evidence type="ECO:0000256" key="7">
    <source>
        <dbReference type="ARBA" id="ARBA00023242"/>
    </source>
</evidence>
<feature type="domain" description="VLIG-type G" evidence="8">
    <location>
        <begin position="856"/>
        <end position="1097"/>
    </location>
</feature>
<dbReference type="InterPro" id="IPR030383">
    <property type="entry name" value="G_VLIG_dom"/>
</dbReference>
<evidence type="ECO:0000256" key="1">
    <source>
        <dbReference type="ARBA" id="ARBA00004123"/>
    </source>
</evidence>
<evidence type="ECO:0000256" key="3">
    <source>
        <dbReference type="ARBA" id="ARBA00006828"/>
    </source>
</evidence>
<dbReference type="InterPro" id="IPR057365">
    <property type="entry name" value="URGCP"/>
</dbReference>
<evidence type="ECO:0000256" key="5">
    <source>
        <dbReference type="ARBA" id="ARBA00022741"/>
    </source>
</evidence>
<organism evidence="9 10">
    <name type="scientific">Eublepharis macularius</name>
    <name type="common">Leopard gecko</name>
    <name type="synonym">Cyrtodactylus macularius</name>
    <dbReference type="NCBI Taxonomy" id="481883"/>
    <lineage>
        <taxon>Eukaryota</taxon>
        <taxon>Metazoa</taxon>
        <taxon>Chordata</taxon>
        <taxon>Craniata</taxon>
        <taxon>Vertebrata</taxon>
        <taxon>Euteleostomi</taxon>
        <taxon>Lepidosauria</taxon>
        <taxon>Squamata</taxon>
        <taxon>Bifurcata</taxon>
        <taxon>Gekkota</taxon>
        <taxon>Eublepharidae</taxon>
        <taxon>Eublepharinae</taxon>
        <taxon>Eublepharis</taxon>
    </lineage>
</organism>
<evidence type="ECO:0000256" key="2">
    <source>
        <dbReference type="ARBA" id="ARBA00004496"/>
    </source>
</evidence>
<keyword evidence="9" id="KW-1185">Reference proteome</keyword>
<evidence type="ECO:0000313" key="10">
    <source>
        <dbReference type="RefSeq" id="XP_054828747.1"/>
    </source>
</evidence>
<comment type="similarity">
    <text evidence="3">Belongs to the TRAFAC class dynamin-like GTPase superfamily. Very large inducible GTPase (VLIG) family.</text>
</comment>
<keyword evidence="5" id="KW-0547">Nucleotide-binding</keyword>
<dbReference type="PROSITE" id="PS51717">
    <property type="entry name" value="G_VLIG"/>
    <property type="match status" value="1"/>
</dbReference>
<evidence type="ECO:0000259" key="8">
    <source>
        <dbReference type="PROSITE" id="PS51717"/>
    </source>
</evidence>
<evidence type="ECO:0000256" key="4">
    <source>
        <dbReference type="ARBA" id="ARBA00022490"/>
    </source>
</evidence>
<gene>
    <name evidence="10" type="primary">LOC129325185</name>
</gene>
<dbReference type="Pfam" id="PF25974">
    <property type="entry name" value="URGCP_9th"/>
    <property type="match status" value="1"/>
</dbReference>
<accession>A0AA97J016</accession>
<comment type="subcellular location">
    <subcellularLocation>
        <location evidence="2">Cytoplasm</location>
    </subcellularLocation>
    <subcellularLocation>
        <location evidence="1">Nucleus</location>
    </subcellularLocation>
</comment>
<dbReference type="RefSeq" id="XP_054828747.1">
    <property type="nucleotide sequence ID" value="XM_054972772.1"/>
</dbReference>
<dbReference type="Proteomes" id="UP001190640">
    <property type="component" value="Chromosome 1"/>
</dbReference>
<keyword evidence="7" id="KW-0539">Nucleus</keyword>
<dbReference type="Pfam" id="PF25683">
    <property type="entry name" value="URGCP_GTPase"/>
    <property type="match status" value="1"/>
</dbReference>
<dbReference type="InterPro" id="IPR027417">
    <property type="entry name" value="P-loop_NTPase"/>
</dbReference>
<protein>
    <submittedName>
        <fullName evidence="10">Interferon-induced very large GTPase 1-like</fullName>
    </submittedName>
</protein>
<sequence>MQWISCTENEQPQAISITEFVDFIRILQQMKTAPKDAVLKPAVSTAAAAEEGKNCPDLSLALCSLLKALRKSSQEEMSLLLLSIACSAGYDVENNTFQCHLGASEIDFMLLEMQAAHEKYLALCEKDPYRAQAYLILTGLRISADHKDVPSDEKKKRLVFMTDHMKNLWTNEMAAVLSKHNTCNNWNLLEKNLAYLIDGNYEATKCDQQKEKVLRELESILQESNLSGNSKCEDAESSWNKTLSNHQNKEFFNLLKSLELEQYYPNKMKMSDFHLIHKTSVFDRQPSTDQELPCYFLEKILMLDYRARDLACKDDTSLQQDGTKVSDIADHASKHLDDLDFIFEDAREESHEVFQTTQKPIHPMDVQMAIFYCTDDFMRQYIAMKLSFCQFALPLLVPIPCTSQIELPLWSFCQVYKQWQEKGSKLIYQVATPVVSFIRFSASSSSKSQLLNHLLSKQKHNIFFHRYCKGSNKNGLLMKGVVEIAWYCPDGKGNDIFDTCIAFTNLHGDSKEHKEQVNFLQEIAAVTVVLLSENDWNGNGDSKTFLRELLKSPKPFIFLCVDKEQILTNRHPRRIKIAVKNRNETALVEELAEEIRSILKISNSCHSLETCGVIAQKHGFLVDEDKQECKAGKTMAENIVNILKEENILGEKSTLLPLQGSLWHMWCKKDREQNHLQDHENMELEQQISQINSAKQKIRQDQLNQVFPLNNLMKSFLTHLCSSLPNIKTYFLQWLKIFMANRSSDYLPELQEKYHNLWTQMRSGENGDLHCELEDLSKEISESTFGLEHLLREVSQLYEALDVPPQQNRVVKFLPQIAVDLLVSGYPIELMDGDASHVPIKWISAIFDSLAEKLGDKEVFVLGVLGSQNTGKSTLLNTMFGLQFSVSPGRGTKGASMQLVKVTDEFRPRLNFDFLLVVDTEGLQATKLENRTILNHDNELATFVIGLGNMTIINTFGENPSEMQDVLQIAVQAFLRMKKVNLSPSCLFVCQNAGEITPEENNRESQRCLLQKLDEMTVTAAQQESCDVSCFSELIHFDVNSHVYYFPHLWEGEPPMAPPNPIYSQKVQELKSKVLMDGQKKSQRGLLTFSELKTRIQNLWQALLNETFVFSFRNSLELAAYSRLENKYGKWTWQLRSFMLYLHHKLNIQIQNGKIHDIDKSTLEESIRSTYEDVQMDLEKHFKEDKYSHLMIQWKENVKIKLDCLKEELINKTCQHCEKLINLKKCQRSCEQRKSVYIDELLKKSKEVARCCRDRVLNESELRKYFNGMWKEWISEVSPLASHINTFNIRTDMEHFLCDFFRTEHDIRNRIKESSKWRSFPAEASHHIFFRKLKKIFRKTKITPKAPCKLTSELEMLTHEYIKKKEEDIMNYTSSYFHELVEIINESIHAFENKYQLQTSSSYRVDVSLYLCQMAARNFAEKYKIFQKENDPCFYLNSKKEELFQSFVITYQGAKSVTTFAAFLCNSLQLAIRDAIYEKTAMDIVNLMKSEDPAFSGNRENLDMYMLIHLAENENFEKYLEYIYNPSYSMGEFIRQRVNNYCLDKQNSKLKKFLNSHLDVFKDLILCAINDSTKVVEDKGGNVFLWLDEFCSRIGDYLYLPRHTLSSIEHQEVIGIKLIKEAVFDSLLPVLDNLEGAFSETDLEPFFAKPHEILFEQFCRCMKQCPFCKAVCTNTIPDHDGQHSTYLHRPQVVTGIQWAETNHFVIDICSSIVASDSTFIVDGKEIPCKQYRRAGSDYAKWNIQPNTSVQRYWKWFVCHFRNELQNVHQGVFEGKGEIPLEWEDISIEEVISPRDISTFIQSTYTWVEESTWLVLKEKHPNHNSKNVS</sequence>
<dbReference type="Pfam" id="PF25496">
    <property type="entry name" value="URGCP"/>
    <property type="match status" value="1"/>
</dbReference>
<dbReference type="Gene3D" id="3.40.50.300">
    <property type="entry name" value="P-loop containing nucleotide triphosphate hydrolases"/>
    <property type="match status" value="1"/>
</dbReference>
<name>A0AA97J016_EUBMA</name>
<reference evidence="10" key="1">
    <citation type="submission" date="2025-08" db="UniProtKB">
        <authorList>
            <consortium name="RefSeq"/>
        </authorList>
    </citation>
    <scope>IDENTIFICATION</scope>
    <source>
        <tissue evidence="10">Blood</tissue>
    </source>
</reference>
<evidence type="ECO:0000256" key="6">
    <source>
        <dbReference type="ARBA" id="ARBA00023134"/>
    </source>
</evidence>
<dbReference type="GO" id="GO:0005525">
    <property type="term" value="F:GTP binding"/>
    <property type="evidence" value="ECO:0007669"/>
    <property type="project" value="UniProtKB-KW"/>
</dbReference>
<dbReference type="SUPFAM" id="SSF52540">
    <property type="entry name" value="P-loop containing nucleoside triphosphate hydrolases"/>
    <property type="match status" value="1"/>
</dbReference>